<organism evidence="2 3">
    <name type="scientific">Ktedonospora formicarum</name>
    <dbReference type="NCBI Taxonomy" id="2778364"/>
    <lineage>
        <taxon>Bacteria</taxon>
        <taxon>Bacillati</taxon>
        <taxon>Chloroflexota</taxon>
        <taxon>Ktedonobacteria</taxon>
        <taxon>Ktedonobacterales</taxon>
        <taxon>Ktedonobacteraceae</taxon>
        <taxon>Ktedonospora</taxon>
    </lineage>
</organism>
<feature type="domain" description="DUF6597" evidence="1">
    <location>
        <begin position="6"/>
        <end position="115"/>
    </location>
</feature>
<dbReference type="Pfam" id="PF20240">
    <property type="entry name" value="DUF6597"/>
    <property type="match status" value="1"/>
</dbReference>
<reference evidence="2" key="1">
    <citation type="submission" date="2020-10" db="EMBL/GenBank/DDBJ databases">
        <title>Taxonomic study of unclassified bacteria belonging to the class Ktedonobacteria.</title>
        <authorList>
            <person name="Yabe S."/>
            <person name="Wang C.M."/>
            <person name="Zheng Y."/>
            <person name="Sakai Y."/>
            <person name="Cavaletti L."/>
            <person name="Monciardini P."/>
            <person name="Donadio S."/>
        </authorList>
    </citation>
    <scope>NUCLEOTIDE SEQUENCE</scope>
    <source>
        <strain evidence="2">SOSP1-1</strain>
    </source>
</reference>
<dbReference type="AlphaFoldDB" id="A0A8J3I619"/>
<dbReference type="EMBL" id="BNJF01000005">
    <property type="protein sequence ID" value="GHO49296.1"/>
    <property type="molecule type" value="Genomic_DNA"/>
</dbReference>
<proteinExistence type="predicted"/>
<evidence type="ECO:0000313" key="3">
    <source>
        <dbReference type="Proteomes" id="UP000612362"/>
    </source>
</evidence>
<dbReference type="RefSeq" id="WP_220198437.1">
    <property type="nucleotide sequence ID" value="NZ_BNJF01000005.1"/>
</dbReference>
<dbReference type="InterPro" id="IPR046532">
    <property type="entry name" value="DUF6597"/>
</dbReference>
<evidence type="ECO:0000313" key="2">
    <source>
        <dbReference type="EMBL" id="GHO49296.1"/>
    </source>
</evidence>
<protein>
    <recommendedName>
        <fullName evidence="1">DUF6597 domain-containing protein</fullName>
    </recommendedName>
</protein>
<comment type="caution">
    <text evidence="2">The sequence shown here is derived from an EMBL/GenBank/DDBJ whole genome shotgun (WGS) entry which is preliminary data.</text>
</comment>
<dbReference type="Proteomes" id="UP000612362">
    <property type="component" value="Unassembled WGS sequence"/>
</dbReference>
<sequence>MGSRIFFPGAPLGEFVDRFWYYEEDIRTSYTKDRRLPDGVASLIINLDDDLIRVYDRYNPDVFQSCRGCVISGARSEFSLIDTASQKRVIGVSFKPGGVAPFLNIPASELHNQIVSLNLLWGHEALELREQMLEIGSPEGAFALLEQALLRRLKRLYIHPVITFSLKEFQHSEHELTTSAMSERAG</sequence>
<gene>
    <name evidence="2" type="ORF">KSX_74590</name>
</gene>
<accession>A0A8J3I619</accession>
<name>A0A8J3I619_9CHLR</name>
<keyword evidence="3" id="KW-1185">Reference proteome</keyword>
<evidence type="ECO:0000259" key="1">
    <source>
        <dbReference type="Pfam" id="PF20240"/>
    </source>
</evidence>